<comment type="similarity">
    <text evidence="2 6">Belongs to the CTL (choline transporter-like) family.</text>
</comment>
<feature type="transmembrane region" description="Helical" evidence="6">
    <location>
        <begin position="229"/>
        <end position="249"/>
    </location>
</feature>
<evidence type="ECO:0000256" key="3">
    <source>
        <dbReference type="ARBA" id="ARBA00022692"/>
    </source>
</evidence>
<reference evidence="8 9" key="1">
    <citation type="journal article" date="2019" name="Sci. Rep.">
        <title>Comparative genomics of chytrid fungi reveal insights into the obligate biotrophic and pathogenic lifestyle of Synchytrium endobioticum.</title>
        <authorList>
            <person name="van de Vossenberg B.T.L.H."/>
            <person name="Warris S."/>
            <person name="Nguyen H.D.T."/>
            <person name="van Gent-Pelzer M.P.E."/>
            <person name="Joly D.L."/>
            <person name="van de Geest H.C."/>
            <person name="Bonants P.J.M."/>
            <person name="Smith D.S."/>
            <person name="Levesque C.A."/>
            <person name="van der Lee T.A.J."/>
        </authorList>
    </citation>
    <scope>NUCLEOTIDE SEQUENCE [LARGE SCALE GENOMIC DNA]</scope>
    <source>
        <strain evidence="8 9">JEL517</strain>
    </source>
</reference>
<proteinExistence type="inferred from homology"/>
<dbReference type="GO" id="GO:0022857">
    <property type="term" value="F:transmembrane transporter activity"/>
    <property type="evidence" value="ECO:0007669"/>
    <property type="project" value="UniProtKB-UniRule"/>
</dbReference>
<evidence type="ECO:0000256" key="5">
    <source>
        <dbReference type="ARBA" id="ARBA00023136"/>
    </source>
</evidence>
<dbReference type="InterPro" id="IPR007603">
    <property type="entry name" value="Choline_transptr-like"/>
</dbReference>
<dbReference type="GO" id="GO:0005886">
    <property type="term" value="C:plasma membrane"/>
    <property type="evidence" value="ECO:0007669"/>
    <property type="project" value="UniProtKB-SubCell"/>
</dbReference>
<comment type="caution">
    <text evidence="8">The sequence shown here is derived from an EMBL/GenBank/DDBJ whole genome shotgun (WGS) entry which is preliminary data.</text>
</comment>
<feature type="transmembrane region" description="Helical" evidence="6">
    <location>
        <begin position="470"/>
        <end position="489"/>
    </location>
</feature>
<keyword evidence="3 6" id="KW-0812">Transmembrane</keyword>
<comment type="function">
    <text evidence="6">Probably involved in transport through the plasma membrane.</text>
</comment>
<evidence type="ECO:0000313" key="8">
    <source>
        <dbReference type="EMBL" id="TPX35361.1"/>
    </source>
</evidence>
<keyword evidence="4 6" id="KW-1133">Transmembrane helix</keyword>
<feature type="compositionally biased region" description="Polar residues" evidence="7">
    <location>
        <begin position="32"/>
        <end position="44"/>
    </location>
</feature>
<feature type="transmembrane region" description="Helical" evidence="6">
    <location>
        <begin position="403"/>
        <end position="425"/>
    </location>
</feature>
<dbReference type="PANTHER" id="PTHR12385:SF88">
    <property type="entry name" value="CHOLINE TRANSPORTER-LIKE PROTEIN CTL1"/>
    <property type="match status" value="1"/>
</dbReference>
<feature type="transmembrane region" description="Helical" evidence="6">
    <location>
        <begin position="509"/>
        <end position="531"/>
    </location>
</feature>
<comment type="subcellular location">
    <subcellularLocation>
        <location evidence="6">Cell membrane</location>
        <topology evidence="6">Multi-pass membrane protein</topology>
    </subcellularLocation>
    <subcellularLocation>
        <location evidence="1">Membrane</location>
        <topology evidence="1">Multi-pass membrane protein</topology>
    </subcellularLocation>
</comment>
<organism evidence="8 9">
    <name type="scientific">Synchytrium microbalum</name>
    <dbReference type="NCBI Taxonomy" id="1806994"/>
    <lineage>
        <taxon>Eukaryota</taxon>
        <taxon>Fungi</taxon>
        <taxon>Fungi incertae sedis</taxon>
        <taxon>Chytridiomycota</taxon>
        <taxon>Chytridiomycota incertae sedis</taxon>
        <taxon>Chytridiomycetes</taxon>
        <taxon>Synchytriales</taxon>
        <taxon>Synchytriaceae</taxon>
        <taxon>Synchytrium</taxon>
    </lineage>
</organism>
<dbReference type="Pfam" id="PF04515">
    <property type="entry name" value="Choline_transpo"/>
    <property type="match status" value="1"/>
</dbReference>
<dbReference type="RefSeq" id="XP_031025888.1">
    <property type="nucleotide sequence ID" value="XM_031168153.1"/>
</dbReference>
<dbReference type="PANTHER" id="PTHR12385">
    <property type="entry name" value="CHOLINE TRANSPORTER-LIKE (SLC FAMILY 44)"/>
    <property type="match status" value="1"/>
</dbReference>
<evidence type="ECO:0000256" key="7">
    <source>
        <dbReference type="SAM" id="MobiDB-lite"/>
    </source>
</evidence>
<sequence length="595" mass="64446">MSKGYKPLSASALVSNSLYGPTSNNRNNTNNMEASTTSSASGLFTPQFFDEELGPPIRPTLSTGSFMRVSPNDKRFDHQDNAFESDDDDLDYDGSSSMAASTVPGAWGPSGVFSKGFGRTVPSKSNPLFDKLLPDADLDDQPNPYANPSDRPYADPLFGILFIISFAAMFITGIVLLFTTSSVPFSSIVPGSVYGTLYKSSGLLTMLTTLAIGVGALWIWTMKRFVRPIVYLTVVAIPLSSLSLFAVLFTNSIVGIVNDSPDLSPQYSGSIVVSLVTLAISALACDVLQANPSVFLYSLGLMGGFVVFSIVWLIFFSRLWLINGVNGAGFGNNASPIAIIFFLFMYFWSSSIFHNVEKTMIAGVVAQWYFNPSGRRRVIHHINGGDDLLGGDSDTSSDKTKRALTVAVTTSFGSIAFASMIMAIVSTSQAIVRFIRRRTQKMDRVASSWLVYVDSMLTTISTLTENLNSYSLVYCALTASSFCEAALTCTRLFRRNLVLGLVTSTVTRLVLGLGVGSIALGTGTWAFFYASRGMNSPYAWVVGVVGAIIPYFVVNFLSSIVQHTVDACFIYYLMDLDSDSCHCEPAHRIFGSTQS</sequence>
<evidence type="ECO:0000256" key="4">
    <source>
        <dbReference type="ARBA" id="ARBA00022989"/>
    </source>
</evidence>
<dbReference type="AlphaFoldDB" id="A0A507C779"/>
<feature type="transmembrane region" description="Helical" evidence="6">
    <location>
        <begin position="157"/>
        <end position="180"/>
    </location>
</feature>
<dbReference type="Proteomes" id="UP000319731">
    <property type="component" value="Unassembled WGS sequence"/>
</dbReference>
<feature type="transmembrane region" description="Helical" evidence="6">
    <location>
        <begin position="327"/>
        <end position="348"/>
    </location>
</feature>
<feature type="transmembrane region" description="Helical" evidence="6">
    <location>
        <begin position="295"/>
        <end position="315"/>
    </location>
</feature>
<accession>A0A507C779</accession>
<evidence type="ECO:0000256" key="6">
    <source>
        <dbReference type="RuleBase" id="RU368066"/>
    </source>
</evidence>
<feature type="transmembrane region" description="Helical" evidence="6">
    <location>
        <begin position="269"/>
        <end position="288"/>
    </location>
</feature>
<evidence type="ECO:0000256" key="1">
    <source>
        <dbReference type="ARBA" id="ARBA00004141"/>
    </source>
</evidence>
<keyword evidence="5 6" id="KW-0472">Membrane</keyword>
<evidence type="ECO:0000256" key="2">
    <source>
        <dbReference type="ARBA" id="ARBA00007168"/>
    </source>
</evidence>
<feature type="transmembrane region" description="Helical" evidence="6">
    <location>
        <begin position="200"/>
        <end position="220"/>
    </location>
</feature>
<evidence type="ECO:0000313" key="9">
    <source>
        <dbReference type="Proteomes" id="UP000319731"/>
    </source>
</evidence>
<name>A0A507C779_9FUNG</name>
<keyword evidence="9" id="KW-1185">Reference proteome</keyword>
<gene>
    <name evidence="8" type="ORF">SmJEL517_g02225</name>
</gene>
<dbReference type="OrthoDB" id="420519at2759"/>
<protein>
    <recommendedName>
        <fullName evidence="6">Protein PNS1</fullName>
    </recommendedName>
</protein>
<feature type="compositionally biased region" description="Acidic residues" evidence="7">
    <location>
        <begin position="83"/>
        <end position="92"/>
    </location>
</feature>
<feature type="region of interest" description="Disordered" evidence="7">
    <location>
        <begin position="16"/>
        <end position="95"/>
    </location>
</feature>
<dbReference type="EMBL" id="QEAO01000009">
    <property type="protein sequence ID" value="TPX35361.1"/>
    <property type="molecule type" value="Genomic_DNA"/>
</dbReference>
<feature type="transmembrane region" description="Helical" evidence="6">
    <location>
        <begin position="537"/>
        <end position="557"/>
    </location>
</feature>
<dbReference type="GeneID" id="42003450"/>
<feature type="compositionally biased region" description="Basic and acidic residues" evidence="7">
    <location>
        <begin position="71"/>
        <end position="81"/>
    </location>
</feature>